<protein>
    <submittedName>
        <fullName evidence="5">T9SS type A sorting domain-containing protein</fullName>
    </submittedName>
</protein>
<organism evidence="5 6">
    <name type="scientific">Carboxylicivirga marina</name>
    <dbReference type="NCBI Taxonomy" id="2800988"/>
    <lineage>
        <taxon>Bacteria</taxon>
        <taxon>Pseudomonadati</taxon>
        <taxon>Bacteroidota</taxon>
        <taxon>Bacteroidia</taxon>
        <taxon>Marinilabiliales</taxon>
        <taxon>Marinilabiliaceae</taxon>
        <taxon>Carboxylicivirga</taxon>
    </lineage>
</organism>
<dbReference type="Gene3D" id="2.60.40.10">
    <property type="entry name" value="Immunoglobulins"/>
    <property type="match status" value="1"/>
</dbReference>
<evidence type="ECO:0000256" key="2">
    <source>
        <dbReference type="PROSITE-ProRule" id="PRU00504"/>
    </source>
</evidence>
<dbReference type="Pfam" id="PF24312">
    <property type="entry name" value="Ig-like_POM152"/>
    <property type="match status" value="4"/>
</dbReference>
<reference evidence="5 6" key="1">
    <citation type="submission" date="2021-01" db="EMBL/GenBank/DDBJ databases">
        <title>Carboxyliciviraga sp.nov., isolated from coastal sediments.</title>
        <authorList>
            <person name="Lu D."/>
            <person name="Zhang T."/>
        </authorList>
    </citation>
    <scope>NUCLEOTIDE SEQUENCE [LARGE SCALE GENOMIC DNA]</scope>
    <source>
        <strain evidence="5 6">N1Y132</strain>
    </source>
</reference>
<dbReference type="InterPro" id="IPR026444">
    <property type="entry name" value="Secre_tail"/>
</dbReference>
<keyword evidence="3" id="KW-0732">Signal</keyword>
<feature type="chain" id="PRO_5046504889" evidence="3">
    <location>
        <begin position="23"/>
        <end position="992"/>
    </location>
</feature>
<dbReference type="CDD" id="cd00146">
    <property type="entry name" value="PKD"/>
    <property type="match status" value="1"/>
</dbReference>
<comment type="caution">
    <text evidence="5">The sequence shown here is derived from an EMBL/GenBank/DDBJ whole genome shotgun (WGS) entry which is preliminary data.</text>
</comment>
<dbReference type="SMART" id="SM00089">
    <property type="entry name" value="PKD"/>
    <property type="match status" value="1"/>
</dbReference>
<dbReference type="SUPFAM" id="SSF63829">
    <property type="entry name" value="Calcium-dependent phosphotriesterase"/>
    <property type="match status" value="1"/>
</dbReference>
<proteinExistence type="predicted"/>
<dbReference type="NCBIfam" id="TIGR04183">
    <property type="entry name" value="Por_Secre_tail"/>
    <property type="match status" value="1"/>
</dbReference>
<dbReference type="RefSeq" id="WP_200463100.1">
    <property type="nucleotide sequence ID" value="NZ_JAENRR010000001.1"/>
</dbReference>
<evidence type="ECO:0000313" key="6">
    <source>
        <dbReference type="Proteomes" id="UP000605676"/>
    </source>
</evidence>
<dbReference type="InterPro" id="IPR000601">
    <property type="entry name" value="PKD_dom"/>
</dbReference>
<keyword evidence="1" id="KW-0677">Repeat</keyword>
<dbReference type="Pfam" id="PF18911">
    <property type="entry name" value="PKD_4"/>
    <property type="match status" value="1"/>
</dbReference>
<dbReference type="InterPro" id="IPR001258">
    <property type="entry name" value="NHL_repeat"/>
</dbReference>
<dbReference type="Gene3D" id="2.120.10.30">
    <property type="entry name" value="TolB, C-terminal domain"/>
    <property type="match status" value="2"/>
</dbReference>
<dbReference type="Pfam" id="PF18962">
    <property type="entry name" value="Por_Secre_tail"/>
    <property type="match status" value="1"/>
</dbReference>
<dbReference type="PROSITE" id="PS51125">
    <property type="entry name" value="NHL"/>
    <property type="match status" value="1"/>
</dbReference>
<evidence type="ECO:0000256" key="3">
    <source>
        <dbReference type="SAM" id="SignalP"/>
    </source>
</evidence>
<dbReference type="InterPro" id="IPR022409">
    <property type="entry name" value="PKD/Chitinase_dom"/>
</dbReference>
<dbReference type="InterPro" id="IPR056541">
    <property type="entry name" value="Ig-like_POM152"/>
</dbReference>
<accession>A0ABS1HE23</accession>
<dbReference type="PANTHER" id="PTHR28206:SF1">
    <property type="entry name" value="NUCLEOPORIN POM152"/>
    <property type="match status" value="1"/>
</dbReference>
<dbReference type="InterPro" id="IPR013783">
    <property type="entry name" value="Ig-like_fold"/>
</dbReference>
<dbReference type="CDD" id="cd05819">
    <property type="entry name" value="NHL"/>
    <property type="match status" value="1"/>
</dbReference>
<dbReference type="InterPro" id="IPR011042">
    <property type="entry name" value="6-blade_b-propeller_TolB-like"/>
</dbReference>
<dbReference type="EMBL" id="JAENRR010000001">
    <property type="protein sequence ID" value="MBK3515876.1"/>
    <property type="molecule type" value="Genomic_DNA"/>
</dbReference>
<dbReference type="InterPro" id="IPR037701">
    <property type="entry name" value="Pom152"/>
</dbReference>
<name>A0ABS1HE23_9BACT</name>
<feature type="signal peptide" evidence="3">
    <location>
        <begin position="1"/>
        <end position="22"/>
    </location>
</feature>
<keyword evidence="6" id="KW-1185">Reference proteome</keyword>
<feature type="repeat" description="NHL" evidence="2">
    <location>
        <begin position="205"/>
        <end position="247"/>
    </location>
</feature>
<sequence length="992" mass="107155">MNQFLKSICLIFAVLTAISAAGQNSPLHINHQASISIGLQSPLRIAIGTDGYLYVTEPDNKKVMVYTPQGLLHNTYQLSIKAIAVAVNSQNQVYIGDGQTGIIYRLGENGSLTQFFEGVQQPTDMVFDEADNLYVVDKEYRRIVVLDSEGSHINDFGNGTFTYPVGIAYDKKNKRLLVSEHGGIGSGFKLPVKVWFCELDGTINGSFGKSGNSDGEFTRIQGLAVSDKGLIYVVDPYQSVVSIFDESGSFVSRFGSYGENNGSLNVPIDIVLNKYNRAYITSLNTGNVEVFYANETLPTAEFITQEGVICGGASEKIEIDFTGTSPWTFTYTIDGENPVTLENITEDPESNTFFLEVTTPGLYEVTELIDANFYGTKFIGSANIAENVLPTALITSSDVVICPGESTAMDIAFTGTGPWTYTYAIDGIEHFTETTEQPSRQLSVNEFGAYTITQLSDAGQCVGTISGAPFTVSDNGLPSALIQSEDVILCNGASFTIEVNLSGVGPWDFEYTDGLQTYQVTTSDNPHLLSVNTSGSYEILSISDVVQSGTCTEGIVNIIVEPLVSSNIVPETINICEGEEGVVEIDLTGTAPWSLTYTIDGLNPVTITDIYSNPYQLKVAQAGVVELTELCSVYCAAQTLNGSKTIVVHALPDATFTLGRKQVFICPGETTDLEVSLLGQGPWSFIYHIDDRDTITSSIATTSLYDLNTSKAGIYEIIKVTDVHCTNDGKFASYPEIVHSSPSANIISSDATICEGNSTQIQLELKGIAPWQFTYTRDGANAISIDTDNPNYIIEATEPGLYEIADVSDPSGAGICINGAAQIDVVDKPIAAFDHSANILELSFFNNSSNATSYEWDFGDGNTSNEVDPVHTYSNSGTYNVQLTASSADCGSITYSEQVQVLVTSIEDQIIKYGFAIYPNPSDGEFTIRVSEGDKSVYTLEVINMFGELIITKQIEGNGINKLDMKAYSSGVYNIRLSDGTTSYTSKVVISK</sequence>
<dbReference type="PROSITE" id="PS50093">
    <property type="entry name" value="PKD"/>
    <property type="match status" value="1"/>
</dbReference>
<evidence type="ECO:0000313" key="5">
    <source>
        <dbReference type="EMBL" id="MBK3515876.1"/>
    </source>
</evidence>
<dbReference type="Proteomes" id="UP000605676">
    <property type="component" value="Unassembled WGS sequence"/>
</dbReference>
<dbReference type="InterPro" id="IPR035986">
    <property type="entry name" value="PKD_dom_sf"/>
</dbReference>
<evidence type="ECO:0000259" key="4">
    <source>
        <dbReference type="PROSITE" id="PS50093"/>
    </source>
</evidence>
<gene>
    <name evidence="5" type="ORF">JIV24_00890</name>
</gene>
<dbReference type="PANTHER" id="PTHR28206">
    <property type="entry name" value="NUCLEOPORIN POM152"/>
    <property type="match status" value="1"/>
</dbReference>
<dbReference type="SUPFAM" id="SSF49299">
    <property type="entry name" value="PKD domain"/>
    <property type="match status" value="1"/>
</dbReference>
<evidence type="ECO:0000256" key="1">
    <source>
        <dbReference type="ARBA" id="ARBA00022737"/>
    </source>
</evidence>
<feature type="domain" description="PKD" evidence="4">
    <location>
        <begin position="846"/>
        <end position="904"/>
    </location>
</feature>